<name>A0A6C0C595_9ZZZZ</name>
<evidence type="ECO:0000313" key="1">
    <source>
        <dbReference type="EMBL" id="QHS98949.1"/>
    </source>
</evidence>
<dbReference type="AlphaFoldDB" id="A0A6C0C595"/>
<accession>A0A6C0C595</accession>
<proteinExistence type="predicted"/>
<dbReference type="EMBL" id="MN739332">
    <property type="protein sequence ID" value="QHS98949.1"/>
    <property type="molecule type" value="Genomic_DNA"/>
</dbReference>
<sequence>MEENKIITRNGSFEIREKGEEILKNHDFFRDLAEIMEDEKCSTFFKKYFTTMSESKISIVYMKLYQEFKTKWNELTDTELDKRINTYLLWKMMKDGETNRFALHTVLNHMENPKKKDLFEDIKDFMVISDKYVKLKDK</sequence>
<protein>
    <submittedName>
        <fullName evidence="1">Uncharacterized protein</fullName>
    </submittedName>
</protein>
<reference evidence="1" key="1">
    <citation type="journal article" date="2020" name="Nature">
        <title>Giant virus diversity and host interactions through global metagenomics.</title>
        <authorList>
            <person name="Schulz F."/>
            <person name="Roux S."/>
            <person name="Paez-Espino D."/>
            <person name="Jungbluth S."/>
            <person name="Walsh D.A."/>
            <person name="Denef V.J."/>
            <person name="McMahon K.D."/>
            <person name="Konstantinidis K.T."/>
            <person name="Eloe-Fadrosh E.A."/>
            <person name="Kyrpides N.C."/>
            <person name="Woyke T."/>
        </authorList>
    </citation>
    <scope>NUCLEOTIDE SEQUENCE</scope>
    <source>
        <strain evidence="1">GVMAG-M-3300020185-18</strain>
    </source>
</reference>
<organism evidence="1">
    <name type="scientific">viral metagenome</name>
    <dbReference type="NCBI Taxonomy" id="1070528"/>
    <lineage>
        <taxon>unclassified sequences</taxon>
        <taxon>metagenomes</taxon>
        <taxon>organismal metagenomes</taxon>
    </lineage>
</organism>